<gene>
    <name evidence="2" type="ORF">J5W02_09245</name>
</gene>
<dbReference type="EMBL" id="JAGFNZ010000003">
    <property type="protein sequence ID" value="MBW7572998.1"/>
    <property type="molecule type" value="Genomic_DNA"/>
</dbReference>
<dbReference type="RefSeq" id="WP_219965406.1">
    <property type="nucleotide sequence ID" value="NZ_JAGFNZ010000003.1"/>
</dbReference>
<evidence type="ECO:0000313" key="2">
    <source>
        <dbReference type="EMBL" id="MBW7572998.1"/>
    </source>
</evidence>
<sequence>MAIKIITDSTSDIAFDRQEELGIKIVSLSVRFGDKEYVDGVDLTKPQFFQMLRESAELPTTAQVNPERFEKIFAESVQNGDEVIGIFISSKLSGTYQSAVIAKQMLGAENIHLIDSLSVSFGLALLVYEMIKLRDAGKSAPEICSAVKELKKRQKFYAIIDTLKYLKMGGRLSASSAFIGSMLHIKPIIAIENGEIKAFDKKKGHKAAAQRIAEMMEQEKPDSAYRVFFGDSDAQQFINLLKDAVESVADISDSETVALGSVVGTHGGPGCVGISYIAQEHS</sequence>
<proteinExistence type="predicted"/>
<comment type="caution">
    <text evidence="2">The sequence shown here is derived from an EMBL/GenBank/DDBJ whole genome shotgun (WGS) entry which is preliminary data.</text>
</comment>
<dbReference type="PROSITE" id="PS51482">
    <property type="entry name" value="DEGV"/>
    <property type="match status" value="1"/>
</dbReference>
<dbReference type="Gene3D" id="3.40.50.10170">
    <property type="match status" value="1"/>
</dbReference>
<evidence type="ECO:0000313" key="3">
    <source>
        <dbReference type="Proteomes" id="UP000719942"/>
    </source>
</evidence>
<dbReference type="InterPro" id="IPR003797">
    <property type="entry name" value="DegV"/>
</dbReference>
<organism evidence="2 3">
    <name type="scientific">Caproiciproducens faecalis</name>
    <dbReference type="NCBI Taxonomy" id="2820301"/>
    <lineage>
        <taxon>Bacteria</taxon>
        <taxon>Bacillati</taxon>
        <taxon>Bacillota</taxon>
        <taxon>Clostridia</taxon>
        <taxon>Eubacteriales</taxon>
        <taxon>Acutalibacteraceae</taxon>
        <taxon>Caproiciproducens</taxon>
    </lineage>
</organism>
<dbReference type="PANTHER" id="PTHR33434">
    <property type="entry name" value="DEGV DOMAIN-CONTAINING PROTEIN DR_1986-RELATED"/>
    <property type="match status" value="1"/>
</dbReference>
<dbReference type="Proteomes" id="UP000719942">
    <property type="component" value="Unassembled WGS sequence"/>
</dbReference>
<keyword evidence="3" id="KW-1185">Reference proteome</keyword>
<protein>
    <submittedName>
        <fullName evidence="2">DegV family protein</fullName>
    </submittedName>
</protein>
<dbReference type="InterPro" id="IPR043168">
    <property type="entry name" value="DegV_C"/>
</dbReference>
<dbReference type="SUPFAM" id="SSF82549">
    <property type="entry name" value="DAK1/DegV-like"/>
    <property type="match status" value="1"/>
</dbReference>
<keyword evidence="1" id="KW-0446">Lipid-binding</keyword>
<dbReference type="Gene3D" id="3.30.1180.10">
    <property type="match status" value="1"/>
</dbReference>
<accession>A0ABS7DNW6</accession>
<reference evidence="2 3" key="1">
    <citation type="submission" date="2021-03" db="EMBL/GenBank/DDBJ databases">
        <title>Caproiciproducens sp. nov. isolated from feces of cow.</title>
        <authorList>
            <person name="Choi J.-Y."/>
        </authorList>
    </citation>
    <scope>NUCLEOTIDE SEQUENCE [LARGE SCALE GENOMIC DNA]</scope>
    <source>
        <strain evidence="2 3">AGMB10547</strain>
    </source>
</reference>
<evidence type="ECO:0000256" key="1">
    <source>
        <dbReference type="ARBA" id="ARBA00023121"/>
    </source>
</evidence>
<dbReference type="PANTHER" id="PTHR33434:SF2">
    <property type="entry name" value="FATTY ACID-BINDING PROTEIN TM_1468"/>
    <property type="match status" value="1"/>
</dbReference>
<dbReference type="Pfam" id="PF02645">
    <property type="entry name" value="DegV"/>
    <property type="match status" value="1"/>
</dbReference>
<name>A0ABS7DNW6_9FIRM</name>
<dbReference type="InterPro" id="IPR050270">
    <property type="entry name" value="DegV_domain_contain"/>
</dbReference>
<dbReference type="NCBIfam" id="TIGR00762">
    <property type="entry name" value="DegV"/>
    <property type="match status" value="1"/>
</dbReference>